<dbReference type="OrthoDB" id="10584252at2759"/>
<sequence>MATDALSYRQVLSLLGYGNPSRAQTMLFTHDVAAFIKALRPAKERLSDAQASRDAFSQLARLFLDSHGRGRIYWPEGCSTLSYPRDRIQYGIH</sequence>
<accession>A0A0F7ZFS1</accession>
<gene>
    <name evidence="1" type="ORF">HIM_10970</name>
</gene>
<name>A0A0F7ZFS1_9HYPO</name>
<proteinExistence type="predicted"/>
<dbReference type="EMBL" id="KQ030693">
    <property type="protein sequence ID" value="KJZ69631.1"/>
    <property type="molecule type" value="Genomic_DNA"/>
</dbReference>
<dbReference type="Proteomes" id="UP000054481">
    <property type="component" value="Unassembled WGS sequence"/>
</dbReference>
<dbReference type="AlphaFoldDB" id="A0A0F7ZFS1"/>
<reference evidence="1 2" key="1">
    <citation type="journal article" date="2014" name="Genome Biol. Evol.">
        <title>Comparative genomics and transcriptomics analyses reveal divergent lifestyle features of nematode endoparasitic fungus Hirsutella minnesotensis.</title>
        <authorList>
            <person name="Lai Y."/>
            <person name="Liu K."/>
            <person name="Zhang X."/>
            <person name="Zhang X."/>
            <person name="Li K."/>
            <person name="Wang N."/>
            <person name="Shu C."/>
            <person name="Wu Y."/>
            <person name="Wang C."/>
            <person name="Bushley K.E."/>
            <person name="Xiang M."/>
            <person name="Liu X."/>
        </authorList>
    </citation>
    <scope>NUCLEOTIDE SEQUENCE [LARGE SCALE GENOMIC DNA]</scope>
    <source>
        <strain evidence="1 2">3608</strain>
    </source>
</reference>
<organism evidence="1 2">
    <name type="scientific">Hirsutella minnesotensis 3608</name>
    <dbReference type="NCBI Taxonomy" id="1043627"/>
    <lineage>
        <taxon>Eukaryota</taxon>
        <taxon>Fungi</taxon>
        <taxon>Dikarya</taxon>
        <taxon>Ascomycota</taxon>
        <taxon>Pezizomycotina</taxon>
        <taxon>Sordariomycetes</taxon>
        <taxon>Hypocreomycetidae</taxon>
        <taxon>Hypocreales</taxon>
        <taxon>Ophiocordycipitaceae</taxon>
        <taxon>Hirsutella</taxon>
    </lineage>
</organism>
<keyword evidence="2" id="KW-1185">Reference proteome</keyword>
<protein>
    <submittedName>
        <fullName evidence="1">Uncharacterized protein</fullName>
    </submittedName>
</protein>
<evidence type="ECO:0000313" key="2">
    <source>
        <dbReference type="Proteomes" id="UP000054481"/>
    </source>
</evidence>
<evidence type="ECO:0000313" key="1">
    <source>
        <dbReference type="EMBL" id="KJZ69631.1"/>
    </source>
</evidence>